<dbReference type="PANTHER" id="PTHR43201">
    <property type="entry name" value="ACYL-COA SYNTHETASE"/>
    <property type="match status" value="1"/>
</dbReference>
<evidence type="ECO:0000259" key="4">
    <source>
        <dbReference type="Pfam" id="PF13193"/>
    </source>
</evidence>
<name>A0A6N4W568_9MYCO</name>
<evidence type="ECO:0000313" key="6">
    <source>
        <dbReference type="Proteomes" id="UP000467249"/>
    </source>
</evidence>
<evidence type="ECO:0000313" key="5">
    <source>
        <dbReference type="EMBL" id="BBZ75523.1"/>
    </source>
</evidence>
<dbReference type="KEGG" id="many:MANY_08600"/>
<dbReference type="PANTHER" id="PTHR43201:SF5">
    <property type="entry name" value="MEDIUM-CHAIN ACYL-COA LIGASE ACSF2, MITOCHONDRIAL"/>
    <property type="match status" value="1"/>
</dbReference>
<evidence type="ECO:0000256" key="2">
    <source>
        <dbReference type="ARBA" id="ARBA00022598"/>
    </source>
</evidence>
<dbReference type="InterPro" id="IPR000873">
    <property type="entry name" value="AMP-dep_synth/lig_dom"/>
</dbReference>
<feature type="domain" description="AMP-dependent synthetase/ligase" evidence="3">
    <location>
        <begin position="11"/>
        <end position="373"/>
    </location>
</feature>
<dbReference type="InterPro" id="IPR045851">
    <property type="entry name" value="AMP-bd_C_sf"/>
</dbReference>
<dbReference type="GO" id="GO:0006631">
    <property type="term" value="P:fatty acid metabolic process"/>
    <property type="evidence" value="ECO:0007669"/>
    <property type="project" value="TreeGrafter"/>
</dbReference>
<dbReference type="PROSITE" id="PS00455">
    <property type="entry name" value="AMP_BINDING"/>
    <property type="match status" value="1"/>
</dbReference>
<dbReference type="InterPro" id="IPR042099">
    <property type="entry name" value="ANL_N_sf"/>
</dbReference>
<reference evidence="5 6" key="1">
    <citation type="journal article" date="2019" name="Emerg. Microbes Infect.">
        <title>Comprehensive subspecies identification of 175 nontuberculous mycobacteria species based on 7547 genomic profiles.</title>
        <authorList>
            <person name="Matsumoto Y."/>
            <person name="Kinjo T."/>
            <person name="Motooka D."/>
            <person name="Nabeya D."/>
            <person name="Jung N."/>
            <person name="Uechi K."/>
            <person name="Horii T."/>
            <person name="Iida T."/>
            <person name="Fujita J."/>
            <person name="Nakamura S."/>
        </authorList>
    </citation>
    <scope>NUCLEOTIDE SEQUENCE [LARGE SCALE GENOMIC DNA]</scope>
    <source>
        <strain evidence="5 6">JCM 30275</strain>
    </source>
</reference>
<dbReference type="GO" id="GO:0031956">
    <property type="term" value="F:medium-chain fatty acid-CoA ligase activity"/>
    <property type="evidence" value="ECO:0007669"/>
    <property type="project" value="TreeGrafter"/>
</dbReference>
<dbReference type="EMBL" id="AP022620">
    <property type="protein sequence ID" value="BBZ75523.1"/>
    <property type="molecule type" value="Genomic_DNA"/>
</dbReference>
<dbReference type="CDD" id="cd04433">
    <property type="entry name" value="AFD_class_I"/>
    <property type="match status" value="1"/>
</dbReference>
<feature type="domain" description="AMP-binding enzyme C-terminal" evidence="4">
    <location>
        <begin position="424"/>
        <end position="499"/>
    </location>
</feature>
<protein>
    <submittedName>
        <fullName evidence="5">AMP-binding protein</fullName>
    </submittedName>
</protein>
<keyword evidence="6" id="KW-1185">Reference proteome</keyword>
<dbReference type="InterPro" id="IPR020845">
    <property type="entry name" value="AMP-binding_CS"/>
</dbReference>
<evidence type="ECO:0000256" key="1">
    <source>
        <dbReference type="ARBA" id="ARBA00006432"/>
    </source>
</evidence>
<organism evidence="5 6">
    <name type="scientific">Mycolicibacterium anyangense</name>
    <dbReference type="NCBI Taxonomy" id="1431246"/>
    <lineage>
        <taxon>Bacteria</taxon>
        <taxon>Bacillati</taxon>
        <taxon>Actinomycetota</taxon>
        <taxon>Actinomycetes</taxon>
        <taxon>Mycobacteriales</taxon>
        <taxon>Mycobacteriaceae</taxon>
        <taxon>Mycolicibacterium</taxon>
    </lineage>
</organism>
<dbReference type="InterPro" id="IPR025110">
    <property type="entry name" value="AMP-bd_C"/>
</dbReference>
<dbReference type="Gene3D" id="3.30.300.30">
    <property type="match status" value="1"/>
</dbReference>
<dbReference type="AlphaFoldDB" id="A0A6N4W568"/>
<proteinExistence type="inferred from homology"/>
<dbReference type="Gene3D" id="3.40.50.12780">
    <property type="entry name" value="N-terminal domain of ligase-like"/>
    <property type="match status" value="1"/>
</dbReference>
<dbReference type="Pfam" id="PF00501">
    <property type="entry name" value="AMP-binding"/>
    <property type="match status" value="1"/>
</dbReference>
<keyword evidence="2" id="KW-0436">Ligase</keyword>
<dbReference type="Proteomes" id="UP000467249">
    <property type="component" value="Chromosome"/>
</dbReference>
<dbReference type="SUPFAM" id="SSF56801">
    <property type="entry name" value="Acetyl-CoA synthetase-like"/>
    <property type="match status" value="1"/>
</dbReference>
<dbReference type="Pfam" id="PF13193">
    <property type="entry name" value="AMP-binding_C"/>
    <property type="match status" value="1"/>
</dbReference>
<accession>A0A6N4W568</accession>
<gene>
    <name evidence="5" type="ORF">MANY_08600</name>
</gene>
<comment type="similarity">
    <text evidence="1">Belongs to the ATP-dependent AMP-binding enzyme family.</text>
</comment>
<evidence type="ECO:0000259" key="3">
    <source>
        <dbReference type="Pfam" id="PF00501"/>
    </source>
</evidence>
<sequence length="523" mass="54302">MASNTVGAMLRAAARAHPARPALQWSADGRLASLTWRDVVALAEAGATALRAGSPRNAPVAVWGVNSPAWVVLFYAAAFSGRPLVPINPNLTDAEVGVLLADSGASTVLADSAGGLLDRATQLCGRGGSEIEVTDLQVWCDRLATVDAAAVDAVATVSVRPSDPFLIQYTSGTTGTPKGAVLSHQACLDAACAMTAHLRVNEHEIWCSPLPLHHVGGSVALALGPATLAGTYVMVTDFTAESFVSSAALSGATLLGGVPTLFLRILDDPELSTVQLPALSAVIVGGASIPPDLVERLERHFGAPAAVFYGQSEAPVITATDLDDAPAVKASTIGRPLPNRQVRIIDPSSGLPVSVGKTGEIVVRTPSAMAEYLNRPEQTAQAIDDDGWLHTGDLGSLDPAGRLHFRGRLKEMIVRGGENIYAVEVENAILSHPDVGQVAVVGLPDARWGEIVAAAVVPVPGTVLSADRLAAHVKAVLAPFKRPVRWQIAGQLPMTASGKVQKFRIVEAMAADMVGDIGEGKAR</sequence>